<evidence type="ECO:0000313" key="6">
    <source>
        <dbReference type="Proteomes" id="UP000589626"/>
    </source>
</evidence>
<dbReference type="Proteomes" id="UP000589626">
    <property type="component" value="Unassembled WGS sequence"/>
</dbReference>
<dbReference type="AlphaFoldDB" id="A0A7W4Z3B8"/>
<name>A0A7W4Z3B8_9ACTN</name>
<evidence type="ECO:0000256" key="1">
    <source>
        <dbReference type="ARBA" id="ARBA00022679"/>
    </source>
</evidence>
<dbReference type="Pfam" id="PF01983">
    <property type="entry name" value="CofC"/>
    <property type="match status" value="1"/>
</dbReference>
<proteinExistence type="predicted"/>
<keyword evidence="6" id="KW-1185">Reference proteome</keyword>
<keyword evidence="1 5" id="KW-0808">Transferase</keyword>
<keyword evidence="4" id="KW-0342">GTP-binding</keyword>
<dbReference type="GO" id="GO:0005525">
    <property type="term" value="F:GTP binding"/>
    <property type="evidence" value="ECO:0007669"/>
    <property type="project" value="UniProtKB-KW"/>
</dbReference>
<dbReference type="Gene3D" id="3.90.550.10">
    <property type="entry name" value="Spore Coat Polysaccharide Biosynthesis Protein SpsA, Chain A"/>
    <property type="match status" value="1"/>
</dbReference>
<evidence type="ECO:0000256" key="2">
    <source>
        <dbReference type="ARBA" id="ARBA00022695"/>
    </source>
</evidence>
<keyword evidence="3" id="KW-0547">Nucleotide-binding</keyword>
<dbReference type="InterPro" id="IPR002835">
    <property type="entry name" value="CofC"/>
</dbReference>
<accession>A0A7W4Z3B8</accession>
<reference evidence="5 6" key="1">
    <citation type="submission" date="2020-08" db="EMBL/GenBank/DDBJ databases">
        <title>Sequencing the genomes of 1000 actinobacteria strains.</title>
        <authorList>
            <person name="Klenk H.-P."/>
        </authorList>
    </citation>
    <scope>NUCLEOTIDE SEQUENCE [LARGE SCALE GENOMIC DNA]</scope>
    <source>
        <strain evidence="5 6">DSM 105498</strain>
    </source>
</reference>
<dbReference type="SUPFAM" id="SSF53448">
    <property type="entry name" value="Nucleotide-diphospho-sugar transferases"/>
    <property type="match status" value="1"/>
</dbReference>
<evidence type="ECO:0000256" key="4">
    <source>
        <dbReference type="ARBA" id="ARBA00023134"/>
    </source>
</evidence>
<dbReference type="PANTHER" id="PTHR40392">
    <property type="entry name" value="2-PHOSPHO-L-LACTATE GUANYLYLTRANSFERASE"/>
    <property type="match status" value="1"/>
</dbReference>
<dbReference type="EC" id="2.7.7.68" evidence="5"/>
<evidence type="ECO:0000313" key="5">
    <source>
        <dbReference type="EMBL" id="MBB3045334.1"/>
    </source>
</evidence>
<dbReference type="GO" id="GO:0043814">
    <property type="term" value="F:phospholactate guanylyltransferase activity"/>
    <property type="evidence" value="ECO:0007669"/>
    <property type="project" value="UniProtKB-EC"/>
</dbReference>
<evidence type="ECO:0000256" key="3">
    <source>
        <dbReference type="ARBA" id="ARBA00022741"/>
    </source>
</evidence>
<dbReference type="PANTHER" id="PTHR40392:SF1">
    <property type="entry name" value="2-PHOSPHO-L-LACTATE GUANYLYLTRANSFERASE"/>
    <property type="match status" value="1"/>
</dbReference>
<protein>
    <submittedName>
        <fullName evidence="5">2-phospho-L-lactate guanylyltransferase</fullName>
        <ecNumber evidence="5">2.7.7.68</ecNumber>
    </submittedName>
</protein>
<dbReference type="RefSeq" id="WP_183595337.1">
    <property type="nucleotide sequence ID" value="NZ_JACHWR010000006.1"/>
</dbReference>
<gene>
    <name evidence="5" type="ORF">FHU40_005191</name>
</gene>
<dbReference type="InterPro" id="IPR029044">
    <property type="entry name" value="Nucleotide-diphossugar_trans"/>
</dbReference>
<comment type="caution">
    <text evidence="5">The sequence shown here is derived from an EMBL/GenBank/DDBJ whole genome shotgun (WGS) entry which is preliminary data.</text>
</comment>
<dbReference type="NCBIfam" id="TIGR03552">
    <property type="entry name" value="F420_cofC"/>
    <property type="match status" value="1"/>
</dbReference>
<organism evidence="5 6">
    <name type="scientific">Nocardioides soli</name>
    <dbReference type="NCBI Taxonomy" id="1036020"/>
    <lineage>
        <taxon>Bacteria</taxon>
        <taxon>Bacillati</taxon>
        <taxon>Actinomycetota</taxon>
        <taxon>Actinomycetes</taxon>
        <taxon>Propionibacteriales</taxon>
        <taxon>Nocardioidaceae</taxon>
        <taxon>Nocardioides</taxon>
    </lineage>
</organism>
<sequence length="222" mass="23517">MSSSSPGRGEFQVLLPVKSLDTAKSRLELTDAGRRSLALAFLLDTLRAAAECRLVGDLVVVTRDQQVTDVVREGGASVVVPGDARGLNGELAQVLAERLPGGRPTTILMPDLPSVTAHELEEALTLGRREHRPTYVEDLSDGGTTMLTSRRGDLVPAFGARSAARHRSAGARPVGGELVGARCDVDDLESLRMAVYIGVGPHTRQALERLPGLSALGEMAHP</sequence>
<keyword evidence="2 5" id="KW-0548">Nucleotidyltransferase</keyword>
<dbReference type="EMBL" id="JACHWR010000006">
    <property type="protein sequence ID" value="MBB3045334.1"/>
    <property type="molecule type" value="Genomic_DNA"/>
</dbReference>